<evidence type="ECO:0000256" key="1">
    <source>
        <dbReference type="ARBA" id="ARBA00022801"/>
    </source>
</evidence>
<comment type="caution">
    <text evidence="4">The sequence shown here is derived from an EMBL/GenBank/DDBJ whole genome shotgun (WGS) entry which is preliminary data.</text>
</comment>
<organism evidence="4">
    <name type="scientific">freshwater metagenome</name>
    <dbReference type="NCBI Taxonomy" id="449393"/>
    <lineage>
        <taxon>unclassified sequences</taxon>
        <taxon>metagenomes</taxon>
        <taxon>ecological metagenomes</taxon>
    </lineage>
</organism>
<evidence type="ECO:0000256" key="2">
    <source>
        <dbReference type="ARBA" id="ARBA00023295"/>
    </source>
</evidence>
<dbReference type="InterPro" id="IPR017853">
    <property type="entry name" value="GH"/>
</dbReference>
<dbReference type="Gene3D" id="3.20.20.80">
    <property type="entry name" value="Glycosidases"/>
    <property type="match status" value="1"/>
</dbReference>
<dbReference type="PANTHER" id="PTHR10357">
    <property type="entry name" value="ALPHA-AMYLASE FAMILY MEMBER"/>
    <property type="match status" value="1"/>
</dbReference>
<feature type="domain" description="Glycosyl hydrolase family 13 catalytic" evidence="3">
    <location>
        <begin position="24"/>
        <end position="363"/>
    </location>
</feature>
<keyword evidence="1" id="KW-0378">Hydrolase</keyword>
<name>A0A094Q343_9ZZZZ</name>
<dbReference type="SUPFAM" id="SSF51445">
    <property type="entry name" value="(Trans)glycosidases"/>
    <property type="match status" value="1"/>
</dbReference>
<dbReference type="GO" id="GO:0016798">
    <property type="term" value="F:hydrolase activity, acting on glycosyl bonds"/>
    <property type="evidence" value="ECO:0007669"/>
    <property type="project" value="UniProtKB-KW"/>
</dbReference>
<evidence type="ECO:0000313" key="4">
    <source>
        <dbReference type="EMBL" id="KGA18535.1"/>
    </source>
</evidence>
<proteinExistence type="predicted"/>
<dbReference type="EMBL" id="JNSK01000023">
    <property type="protein sequence ID" value="KGA18535.1"/>
    <property type="molecule type" value="Genomic_DNA"/>
</dbReference>
<dbReference type="AlphaFoldDB" id="A0A094Q343"/>
<dbReference type="PANTHER" id="PTHR10357:SF210">
    <property type="entry name" value="MALTODEXTRIN GLUCOSIDASE"/>
    <property type="match status" value="1"/>
</dbReference>
<keyword evidence="2" id="KW-0326">Glycosidase</keyword>
<accession>A0A094Q343</accession>
<dbReference type="Gene3D" id="3.90.400.10">
    <property type="entry name" value="Oligo-1,6-glucosidase, Domain 2"/>
    <property type="match status" value="1"/>
</dbReference>
<dbReference type="InterPro" id="IPR006047">
    <property type="entry name" value="GH13_cat_dom"/>
</dbReference>
<dbReference type="SMART" id="SM00642">
    <property type="entry name" value="Aamy"/>
    <property type="match status" value="1"/>
</dbReference>
<dbReference type="Pfam" id="PF00128">
    <property type="entry name" value="Alpha-amylase"/>
    <property type="match status" value="1"/>
</dbReference>
<sequence>MRNVHISGSQSDHLDWFRQGVLYQIFPDRFAREENGKERELENWSNLPTRENFFGGNFRGIQAKIEYFTELAIENIYFTPIFKAPANHRYDTSDYLELDPLLGNEEDFRSLVQELRKSNIGIILDAVFNHCGEEFPPFQKAMQGDPISRKWFQFDGPINEYQTVGGAQMMPQLNTGNEEVVEYFKKVMEKWDSFGIRGWRLDVPWKTETGFFDQLKQDLKPLASNRLWIAEAWWLWNLMHYSESIMNYHARNRILDFVHRHHADAEDFIIDLLQWTSQWEDPSLILNIIGSHDTPRLLTMCDGDKVDALFSIALNMLIPGVPMLYYGDEIALPGENDPDCRRTFPKTMNSDEIQFLGKVKKFTNLRADHKSLSHGCFDSIHLRNHALVFQRSHGDCQIYMAINTNNRVEAFKTSLDLDWDVIEGKVWNQNGIVELHPKSLAIFVKKCKC</sequence>
<reference evidence="4" key="1">
    <citation type="submission" date="2014-05" db="EMBL/GenBank/DDBJ databases">
        <title>Key roles for freshwater Actinobacteria revealed by deep metagenomic sequencing.</title>
        <authorList>
            <person name="Ghai R."/>
            <person name="Mizuno C.M."/>
            <person name="Picazo A."/>
            <person name="Camacho A."/>
            <person name="Rodriguez-Valera F."/>
        </authorList>
    </citation>
    <scope>NUCLEOTIDE SEQUENCE</scope>
</reference>
<protein>
    <recommendedName>
        <fullName evidence="3">Glycosyl hydrolase family 13 catalytic domain-containing protein</fullName>
    </recommendedName>
</protein>
<dbReference type="GO" id="GO:0005975">
    <property type="term" value="P:carbohydrate metabolic process"/>
    <property type="evidence" value="ECO:0007669"/>
    <property type="project" value="InterPro"/>
</dbReference>
<evidence type="ECO:0000259" key="3">
    <source>
        <dbReference type="SMART" id="SM00642"/>
    </source>
</evidence>
<gene>
    <name evidence="4" type="ORF">GM50_8240</name>
</gene>
<dbReference type="InterPro" id="IPR045857">
    <property type="entry name" value="O16G_dom_2"/>
</dbReference>